<organism evidence="2 3">
    <name type="scientific">Globodera pallida</name>
    <name type="common">Potato cyst nematode worm</name>
    <name type="synonym">Heterodera pallida</name>
    <dbReference type="NCBI Taxonomy" id="36090"/>
    <lineage>
        <taxon>Eukaryota</taxon>
        <taxon>Metazoa</taxon>
        <taxon>Ecdysozoa</taxon>
        <taxon>Nematoda</taxon>
        <taxon>Chromadorea</taxon>
        <taxon>Rhabditida</taxon>
        <taxon>Tylenchina</taxon>
        <taxon>Tylenchomorpha</taxon>
        <taxon>Tylenchoidea</taxon>
        <taxon>Heteroderidae</taxon>
        <taxon>Heteroderinae</taxon>
        <taxon>Globodera</taxon>
    </lineage>
</organism>
<feature type="domain" description="BTB" evidence="1">
    <location>
        <begin position="82"/>
        <end position="156"/>
    </location>
</feature>
<dbReference type="InterPro" id="IPR011333">
    <property type="entry name" value="SKP1/BTB/POZ_sf"/>
</dbReference>
<dbReference type="WBParaSite" id="GPLIN_000045100">
    <property type="protein sequence ID" value="GPLIN_000045100"/>
    <property type="gene ID" value="GPLIN_000045100"/>
</dbReference>
<dbReference type="PROSITE" id="PS50097">
    <property type="entry name" value="BTB"/>
    <property type="match status" value="1"/>
</dbReference>
<dbReference type="Gene3D" id="3.30.710.10">
    <property type="entry name" value="Potassium Channel Kv1.1, Chain A"/>
    <property type="match status" value="1"/>
</dbReference>
<keyword evidence="2" id="KW-1185">Reference proteome</keyword>
<dbReference type="GO" id="GO:0000932">
    <property type="term" value="C:P-body"/>
    <property type="evidence" value="ECO:0007669"/>
    <property type="project" value="TreeGrafter"/>
</dbReference>
<dbReference type="Pfam" id="PF00651">
    <property type="entry name" value="BTB"/>
    <property type="match status" value="1"/>
</dbReference>
<dbReference type="GO" id="GO:0005829">
    <property type="term" value="C:cytosol"/>
    <property type="evidence" value="ECO:0007669"/>
    <property type="project" value="TreeGrafter"/>
</dbReference>
<dbReference type="SUPFAM" id="SSF54695">
    <property type="entry name" value="POZ domain"/>
    <property type="match status" value="1"/>
</dbReference>
<name>A0A183BIM2_GLOPA</name>
<dbReference type="Gene3D" id="1.25.40.420">
    <property type="match status" value="1"/>
</dbReference>
<sequence length="366" mass="40135">MDYDILSPGRGRGFVGVRCPFGGRGRGTFSFGTGRGGGGGIGGFSGRVVELSGVGQGDATTTTVCDALVDRMKHLLSAGNGADVHFLVGEGDEKERLPAHKLILGTASDVFEAMFRFDAQNAKAAAGTEIKPVEVPDVEVGAFKAMLSFIYSDDLSGLNGQNAIAVLCAANKYNVSGLVKACVNFPKSELRNVFLSIEQARVFGEEDFARNCLDFIDQNAEPLIRSKEFLQIDQKMLCEILDRDELIVDELTIWNAALRWADEQCRQNGKTRSAENRREMLGPALFKICFPLIPQKDFSDTIVPSGVLTRDEIISVYLHYSCSILPELYPLQFPTWRGTGSDNWRSTTCYIPPSQRRAVGVRPSMR</sequence>
<dbReference type="Proteomes" id="UP000050741">
    <property type="component" value="Unassembled WGS sequence"/>
</dbReference>
<dbReference type="SMART" id="SM00875">
    <property type="entry name" value="BACK"/>
    <property type="match status" value="1"/>
</dbReference>
<reference evidence="2" key="1">
    <citation type="submission" date="2013-12" db="EMBL/GenBank/DDBJ databases">
        <authorList>
            <person name="Aslett M."/>
        </authorList>
    </citation>
    <scope>NUCLEOTIDE SEQUENCE [LARGE SCALE GENOMIC DNA]</scope>
    <source>
        <strain evidence="2">Lindley</strain>
    </source>
</reference>
<evidence type="ECO:0000313" key="3">
    <source>
        <dbReference type="WBParaSite" id="GPLIN_000045100"/>
    </source>
</evidence>
<evidence type="ECO:0000259" key="1">
    <source>
        <dbReference type="PROSITE" id="PS50097"/>
    </source>
</evidence>
<dbReference type="GO" id="GO:0022008">
    <property type="term" value="P:neurogenesis"/>
    <property type="evidence" value="ECO:0007669"/>
    <property type="project" value="TreeGrafter"/>
</dbReference>
<reference evidence="3" key="3">
    <citation type="submission" date="2016-06" db="UniProtKB">
        <authorList>
            <consortium name="WormBaseParasite"/>
        </authorList>
    </citation>
    <scope>IDENTIFICATION</scope>
</reference>
<dbReference type="PANTHER" id="PTHR45774">
    <property type="entry name" value="BTB/POZ DOMAIN-CONTAINING"/>
    <property type="match status" value="1"/>
</dbReference>
<proteinExistence type="predicted"/>
<dbReference type="SMART" id="SM00225">
    <property type="entry name" value="BTB"/>
    <property type="match status" value="1"/>
</dbReference>
<dbReference type="InterPro" id="IPR000210">
    <property type="entry name" value="BTB/POZ_dom"/>
</dbReference>
<dbReference type="AlphaFoldDB" id="A0A183BIM2"/>
<dbReference type="PANTHER" id="PTHR45774:SF3">
    <property type="entry name" value="BTB (POZ) DOMAIN-CONTAINING 2B-RELATED"/>
    <property type="match status" value="1"/>
</dbReference>
<reference evidence="2" key="2">
    <citation type="submission" date="2014-05" db="EMBL/GenBank/DDBJ databases">
        <title>The genome and life-stage specific transcriptomes of Globodera pallida elucidate key aspects of plant parasitism by a cyst nematode.</title>
        <authorList>
            <person name="Cotton J.A."/>
            <person name="Lilley C.J."/>
            <person name="Jones L.M."/>
            <person name="Kikuchi T."/>
            <person name="Reid A.J."/>
            <person name="Thorpe P."/>
            <person name="Tsai I.J."/>
            <person name="Beasley H."/>
            <person name="Blok V."/>
            <person name="Cock P.J.A."/>
            <person name="Van den Akker S.E."/>
            <person name="Holroyd N."/>
            <person name="Hunt M."/>
            <person name="Mantelin S."/>
            <person name="Naghra H."/>
            <person name="Pain A."/>
            <person name="Palomares-Rius J.E."/>
            <person name="Zarowiecki M."/>
            <person name="Berriman M."/>
            <person name="Jones J.T."/>
            <person name="Urwin P.E."/>
        </authorList>
    </citation>
    <scope>NUCLEOTIDE SEQUENCE [LARGE SCALE GENOMIC DNA]</scope>
    <source>
        <strain evidence="2">Lindley</strain>
    </source>
</reference>
<protein>
    <submittedName>
        <fullName evidence="3">BTB domain-containing protein</fullName>
    </submittedName>
</protein>
<dbReference type="InterPro" id="IPR011705">
    <property type="entry name" value="BACK"/>
</dbReference>
<dbReference type="Pfam" id="PF07707">
    <property type="entry name" value="BACK"/>
    <property type="match status" value="1"/>
</dbReference>
<accession>A0A183BIM2</accession>
<evidence type="ECO:0000313" key="2">
    <source>
        <dbReference type="Proteomes" id="UP000050741"/>
    </source>
</evidence>